<dbReference type="InParanoid" id="W4JRE4"/>
<protein>
    <submittedName>
        <fullName evidence="1">Uncharacterized protein</fullName>
    </submittedName>
</protein>
<accession>W4JRE4</accession>
<dbReference type="GeneID" id="20667802"/>
<proteinExistence type="predicted"/>
<evidence type="ECO:0000313" key="1">
    <source>
        <dbReference type="EMBL" id="ETW76142.1"/>
    </source>
</evidence>
<organism evidence="1 2">
    <name type="scientific">Heterobasidion irregulare (strain TC 32-1)</name>
    <dbReference type="NCBI Taxonomy" id="747525"/>
    <lineage>
        <taxon>Eukaryota</taxon>
        <taxon>Fungi</taxon>
        <taxon>Dikarya</taxon>
        <taxon>Basidiomycota</taxon>
        <taxon>Agaricomycotina</taxon>
        <taxon>Agaricomycetes</taxon>
        <taxon>Russulales</taxon>
        <taxon>Bondarzewiaceae</taxon>
        <taxon>Heterobasidion</taxon>
        <taxon>Heterobasidion annosum species complex</taxon>
    </lineage>
</organism>
<dbReference type="KEGG" id="hir:HETIRDRAFT_162896"/>
<dbReference type="HOGENOM" id="CLU_2758092_0_0_1"/>
<gene>
    <name evidence="1" type="ORF">HETIRDRAFT_162896</name>
</gene>
<dbReference type="Proteomes" id="UP000030671">
    <property type="component" value="Unassembled WGS sequence"/>
</dbReference>
<evidence type="ECO:0000313" key="2">
    <source>
        <dbReference type="Proteomes" id="UP000030671"/>
    </source>
</evidence>
<name>W4JRE4_HETIT</name>
<dbReference type="AlphaFoldDB" id="W4JRE4"/>
<keyword evidence="2" id="KW-1185">Reference proteome</keyword>
<sequence length="70" mass="8298">MRLCSTHLNKIQCETSPEETLKRALKMQSRRTYRIRSSKYRRPACAHWLLLYSSYSPNLPPIIFSRPTTI</sequence>
<reference evidence="1 2" key="1">
    <citation type="journal article" date="2012" name="New Phytol.">
        <title>Insight into trade-off between wood decay and parasitism from the genome of a fungal forest pathogen.</title>
        <authorList>
            <person name="Olson A."/>
            <person name="Aerts A."/>
            <person name="Asiegbu F."/>
            <person name="Belbahri L."/>
            <person name="Bouzid O."/>
            <person name="Broberg A."/>
            <person name="Canback B."/>
            <person name="Coutinho P.M."/>
            <person name="Cullen D."/>
            <person name="Dalman K."/>
            <person name="Deflorio G."/>
            <person name="van Diepen L.T."/>
            <person name="Dunand C."/>
            <person name="Duplessis S."/>
            <person name="Durling M."/>
            <person name="Gonthier P."/>
            <person name="Grimwood J."/>
            <person name="Fossdal C.G."/>
            <person name="Hansson D."/>
            <person name="Henrissat B."/>
            <person name="Hietala A."/>
            <person name="Himmelstrand K."/>
            <person name="Hoffmeister D."/>
            <person name="Hogberg N."/>
            <person name="James T.Y."/>
            <person name="Karlsson M."/>
            <person name="Kohler A."/>
            <person name="Kues U."/>
            <person name="Lee Y.H."/>
            <person name="Lin Y.C."/>
            <person name="Lind M."/>
            <person name="Lindquist E."/>
            <person name="Lombard V."/>
            <person name="Lucas S."/>
            <person name="Lunden K."/>
            <person name="Morin E."/>
            <person name="Murat C."/>
            <person name="Park J."/>
            <person name="Raffaello T."/>
            <person name="Rouze P."/>
            <person name="Salamov A."/>
            <person name="Schmutz J."/>
            <person name="Solheim H."/>
            <person name="Stahlberg J."/>
            <person name="Velez H."/>
            <person name="de Vries R.P."/>
            <person name="Wiebenga A."/>
            <person name="Woodward S."/>
            <person name="Yakovlev I."/>
            <person name="Garbelotto M."/>
            <person name="Martin F."/>
            <person name="Grigoriev I.V."/>
            <person name="Stenlid J."/>
        </authorList>
    </citation>
    <scope>NUCLEOTIDE SEQUENCE [LARGE SCALE GENOMIC DNA]</scope>
    <source>
        <strain evidence="1 2">TC 32-1</strain>
    </source>
</reference>
<dbReference type="EMBL" id="KI925465">
    <property type="protein sequence ID" value="ETW76142.1"/>
    <property type="molecule type" value="Genomic_DNA"/>
</dbReference>
<dbReference type="RefSeq" id="XP_009552359.1">
    <property type="nucleotide sequence ID" value="XM_009554064.1"/>
</dbReference>